<evidence type="ECO:0000256" key="4">
    <source>
        <dbReference type="ARBA" id="ARBA00022553"/>
    </source>
</evidence>
<keyword evidence="5 11" id="KW-0479">Metal-binding</keyword>
<dbReference type="PROSITE" id="PS00059">
    <property type="entry name" value="ADH_ZINC"/>
    <property type="match status" value="1"/>
</dbReference>
<dbReference type="InterPro" id="IPR047109">
    <property type="entry name" value="CAD-like"/>
</dbReference>
<dbReference type="InterPro" id="IPR017853">
    <property type="entry name" value="GH"/>
</dbReference>
<dbReference type="GO" id="GO:0008106">
    <property type="term" value="F:alcohol dehydrogenase (NADP+) activity"/>
    <property type="evidence" value="ECO:0007669"/>
    <property type="project" value="UniProtKB-EC"/>
</dbReference>
<dbReference type="Gene3D" id="3.20.20.80">
    <property type="entry name" value="Glycosidases"/>
    <property type="match status" value="1"/>
</dbReference>
<keyword evidence="4" id="KW-0597">Phosphoprotein</keyword>
<name>A0A9P6LFQ0_9PEZI</name>
<dbReference type="FunFam" id="3.40.50.720:FF:000158">
    <property type="entry name" value="Zinc-binding alcohol dehydrogenase"/>
    <property type="match status" value="1"/>
</dbReference>
<proteinExistence type="inferred from homology"/>
<comment type="cofactor">
    <cofactor evidence="1 11">
        <name>Zn(2+)</name>
        <dbReference type="ChEBI" id="CHEBI:29105"/>
    </cofactor>
</comment>
<dbReference type="GO" id="GO:0008270">
    <property type="term" value="F:zinc ion binding"/>
    <property type="evidence" value="ECO:0007669"/>
    <property type="project" value="InterPro"/>
</dbReference>
<dbReference type="Proteomes" id="UP000781932">
    <property type="component" value="Unassembled WGS sequence"/>
</dbReference>
<dbReference type="SUPFAM" id="SSF50129">
    <property type="entry name" value="GroES-like"/>
    <property type="match status" value="1"/>
</dbReference>
<evidence type="ECO:0000256" key="1">
    <source>
        <dbReference type="ARBA" id="ARBA00001947"/>
    </source>
</evidence>
<reference evidence="13" key="2">
    <citation type="submission" date="2020-11" db="EMBL/GenBank/DDBJ databases">
        <title>Whole genome sequencing of Colletotrichum sp.</title>
        <authorList>
            <person name="Li H."/>
        </authorList>
    </citation>
    <scope>NUCLEOTIDE SEQUENCE</scope>
    <source>
        <strain evidence="13">CkLH20</strain>
    </source>
</reference>
<dbReference type="Pfam" id="PF00107">
    <property type="entry name" value="ADH_zinc_N"/>
    <property type="match status" value="1"/>
</dbReference>
<dbReference type="Gene3D" id="2.60.40.1180">
    <property type="entry name" value="Golgi alpha-mannosidase II"/>
    <property type="match status" value="1"/>
</dbReference>
<comment type="catalytic activity">
    <reaction evidence="10">
        <text>a primary alcohol + NADP(+) = an aldehyde + NADPH + H(+)</text>
        <dbReference type="Rhea" id="RHEA:15937"/>
        <dbReference type="ChEBI" id="CHEBI:15378"/>
        <dbReference type="ChEBI" id="CHEBI:15734"/>
        <dbReference type="ChEBI" id="CHEBI:17478"/>
        <dbReference type="ChEBI" id="CHEBI:57783"/>
        <dbReference type="ChEBI" id="CHEBI:58349"/>
        <dbReference type="EC" id="1.1.1.2"/>
    </reaction>
    <physiologicalReaction direction="left-to-right" evidence="10">
        <dbReference type="Rhea" id="RHEA:15938"/>
    </physiologicalReaction>
    <physiologicalReaction direction="right-to-left" evidence="10">
        <dbReference type="Rhea" id="RHEA:15939"/>
    </physiologicalReaction>
</comment>
<keyword evidence="6 11" id="KW-0862">Zinc</keyword>
<keyword evidence="8" id="KW-0560">Oxidoreductase</keyword>
<dbReference type="InterPro" id="IPR013780">
    <property type="entry name" value="Glyco_hydro_b"/>
</dbReference>
<reference evidence="13" key="1">
    <citation type="submission" date="2020-03" db="EMBL/GenBank/DDBJ databases">
        <authorList>
            <person name="He L."/>
        </authorList>
    </citation>
    <scope>NUCLEOTIDE SEQUENCE</scope>
    <source>
        <strain evidence="13">CkLH20</strain>
    </source>
</reference>
<accession>A0A9P6LFQ0</accession>
<dbReference type="Pfam" id="PF16862">
    <property type="entry name" value="Glyco_hydro_79C"/>
    <property type="match status" value="1"/>
</dbReference>
<evidence type="ECO:0000256" key="5">
    <source>
        <dbReference type="ARBA" id="ARBA00022723"/>
    </source>
</evidence>
<dbReference type="InterPro" id="IPR013149">
    <property type="entry name" value="ADH-like_C"/>
</dbReference>
<comment type="subunit">
    <text evidence="3">Homodimer.</text>
</comment>
<dbReference type="SMART" id="SM00829">
    <property type="entry name" value="PKS_ER"/>
    <property type="match status" value="1"/>
</dbReference>
<dbReference type="CDD" id="cd05283">
    <property type="entry name" value="CAD1"/>
    <property type="match status" value="1"/>
</dbReference>
<keyword evidence="7" id="KW-0521">NADP</keyword>
<dbReference type="InterPro" id="IPR031728">
    <property type="entry name" value="GlcAase_C"/>
</dbReference>
<dbReference type="InterPro" id="IPR002328">
    <property type="entry name" value="ADH_Zn_CS"/>
</dbReference>
<dbReference type="InterPro" id="IPR013154">
    <property type="entry name" value="ADH-like_N"/>
</dbReference>
<evidence type="ECO:0000256" key="7">
    <source>
        <dbReference type="ARBA" id="ARBA00022857"/>
    </source>
</evidence>
<evidence type="ECO:0000256" key="11">
    <source>
        <dbReference type="RuleBase" id="RU361277"/>
    </source>
</evidence>
<evidence type="ECO:0000256" key="2">
    <source>
        <dbReference type="ARBA" id="ARBA00008072"/>
    </source>
</evidence>
<dbReference type="Pfam" id="PF08240">
    <property type="entry name" value="ADH_N"/>
    <property type="match status" value="1"/>
</dbReference>
<dbReference type="Gene3D" id="3.90.180.10">
    <property type="entry name" value="Medium-chain alcohol dehydrogenases, catalytic domain"/>
    <property type="match status" value="1"/>
</dbReference>
<dbReference type="OrthoDB" id="1879366at2759"/>
<dbReference type="GeneID" id="62164151"/>
<sequence length="793" mass="87095">MRFTLTRQRYSNQLNINLPKLLREVGGVPLHVRVGGGSQNRVTWTENQEEGLIPFYQPGTDKAYNTTVGPKFAKSFDVWPMDTKWALGLPFEMTEQNFSFLETGRRLAKVSFEHLGGRLSLLEIGNEWGGGAQLHPERTYSPAEYIEHWSAYAHAIAKYAFGNPDAQIWQVGSFHSPSYDCQGALSCWTTDTLLQLGINHRQVAKVANTHQYMEDAWSRPYVTDQFLMNHNNTQGTVDWHRDLAANASTYGLTYELGETNSLSGHGKIGVSDTYAATLWMIDYVLYSAQTDISRLYMHQGTGWKYSAWNPVTAFGYSSGILGTYYSYLFTYTLLSGGNKQVELLVGDKTFVAYAIYDAEPDRSYPSAIVAINLEAWKANAAPGQKPYVELELPTSLRHRNATVRRLTAPGTNVNWGITFAGQSMDGQGKINGTMVREVIGSNGWLGHNSDSAKGKMVWGEFAPKKWEEDDVDIEVTHCGMCGTDLHVLHNGWENTPYPCCVGHEIVGKAVRVGKNVTHIQVGDRVGVGAQALSCSRDDCPECAAGLPNYCAKRLLTYASIYPDDKGKSFGGYADHNRSNSKFVVKIPEGLPSEAAAPMLCAGVTMFAPLRRLGCGPGKSVGIVGVGGLGHFGILFAKALGADRVVGMSRKGNKRDDALSLGADHYIATDEDTDWTKSNARSLDIIICTISSAKMPLTDYLSMLKVGGHFVQVGAPDDGNLPAINAWTLFNGVSVTGSFIGSPGDIGDMFEFAAEKQIKPWIQTWSMADANQAIVDLEEGKPRYRYVLVNEKHL</sequence>
<dbReference type="SUPFAM" id="SSF51445">
    <property type="entry name" value="(Trans)glycosidases"/>
    <property type="match status" value="1"/>
</dbReference>
<comment type="similarity">
    <text evidence="2 11">Belongs to the zinc-containing alcohol dehydrogenase family.</text>
</comment>
<comment type="caution">
    <text evidence="13">The sequence shown here is derived from an EMBL/GenBank/DDBJ whole genome shotgun (WGS) entry which is preliminary data.</text>
</comment>
<evidence type="ECO:0000256" key="10">
    <source>
        <dbReference type="ARBA" id="ARBA00050997"/>
    </source>
</evidence>
<evidence type="ECO:0000256" key="6">
    <source>
        <dbReference type="ARBA" id="ARBA00022833"/>
    </source>
</evidence>
<gene>
    <name evidence="13" type="ORF">CkaCkLH20_08362</name>
</gene>
<evidence type="ECO:0000256" key="3">
    <source>
        <dbReference type="ARBA" id="ARBA00011738"/>
    </source>
</evidence>
<dbReference type="EC" id="1.1.1.2" evidence="9"/>
<dbReference type="SUPFAM" id="SSF51735">
    <property type="entry name" value="NAD(P)-binding Rossmann-fold domains"/>
    <property type="match status" value="1"/>
</dbReference>
<evidence type="ECO:0000256" key="8">
    <source>
        <dbReference type="ARBA" id="ARBA00023002"/>
    </source>
</evidence>
<dbReference type="GO" id="GO:0006066">
    <property type="term" value="P:alcohol metabolic process"/>
    <property type="evidence" value="ECO:0007669"/>
    <property type="project" value="UniProtKB-ARBA"/>
</dbReference>
<dbReference type="InterPro" id="IPR011032">
    <property type="entry name" value="GroES-like_sf"/>
</dbReference>
<dbReference type="EMBL" id="JAATWM020000027">
    <property type="protein sequence ID" value="KAF9874379.1"/>
    <property type="molecule type" value="Genomic_DNA"/>
</dbReference>
<keyword evidence="14" id="KW-1185">Reference proteome</keyword>
<dbReference type="PANTHER" id="PTHR42683">
    <property type="entry name" value="ALDEHYDE REDUCTASE"/>
    <property type="match status" value="1"/>
</dbReference>
<protein>
    <recommendedName>
        <fullName evidence="9">alcohol dehydrogenase (NADP(+))</fullName>
        <ecNumber evidence="9">1.1.1.2</ecNumber>
    </recommendedName>
</protein>
<evidence type="ECO:0000313" key="14">
    <source>
        <dbReference type="Proteomes" id="UP000781932"/>
    </source>
</evidence>
<organism evidence="13 14">
    <name type="scientific">Colletotrichum karsti</name>
    <dbReference type="NCBI Taxonomy" id="1095194"/>
    <lineage>
        <taxon>Eukaryota</taxon>
        <taxon>Fungi</taxon>
        <taxon>Dikarya</taxon>
        <taxon>Ascomycota</taxon>
        <taxon>Pezizomycotina</taxon>
        <taxon>Sordariomycetes</taxon>
        <taxon>Hypocreomycetidae</taxon>
        <taxon>Glomerellales</taxon>
        <taxon>Glomerellaceae</taxon>
        <taxon>Colletotrichum</taxon>
        <taxon>Colletotrichum boninense species complex</taxon>
    </lineage>
</organism>
<dbReference type="AlphaFoldDB" id="A0A9P6LFQ0"/>
<evidence type="ECO:0000259" key="12">
    <source>
        <dbReference type="SMART" id="SM00829"/>
    </source>
</evidence>
<evidence type="ECO:0000256" key="9">
    <source>
        <dbReference type="ARBA" id="ARBA00024074"/>
    </source>
</evidence>
<dbReference type="InterPro" id="IPR036291">
    <property type="entry name" value="NAD(P)-bd_dom_sf"/>
</dbReference>
<dbReference type="RefSeq" id="XP_038743840.1">
    <property type="nucleotide sequence ID" value="XM_038891077.1"/>
</dbReference>
<dbReference type="InterPro" id="IPR020843">
    <property type="entry name" value="ER"/>
</dbReference>
<feature type="domain" description="Enoyl reductase (ER)" evidence="12">
    <location>
        <begin position="454"/>
        <end position="787"/>
    </location>
</feature>
<evidence type="ECO:0000313" key="13">
    <source>
        <dbReference type="EMBL" id="KAF9874379.1"/>
    </source>
</evidence>
<dbReference type="Gene3D" id="3.40.50.720">
    <property type="entry name" value="NAD(P)-binding Rossmann-like Domain"/>
    <property type="match status" value="1"/>
</dbReference>